<reference evidence="1" key="1">
    <citation type="submission" date="2014-09" db="EMBL/GenBank/DDBJ databases">
        <authorList>
            <person name="Magalhaes I.L.F."/>
            <person name="Oliveira U."/>
            <person name="Santos F.R."/>
            <person name="Vidigal T.H.D.A."/>
            <person name="Brescovit A.D."/>
            <person name="Santos A.J."/>
        </authorList>
    </citation>
    <scope>NUCLEOTIDE SEQUENCE</scope>
    <source>
        <tissue evidence="1">Shoot tissue taken approximately 20 cm above the soil surface</tissue>
    </source>
</reference>
<protein>
    <submittedName>
        <fullName evidence="1">Uncharacterized protein</fullName>
    </submittedName>
</protein>
<dbReference type="EMBL" id="GBRH01260706">
    <property type="protein sequence ID" value="JAD37189.1"/>
    <property type="molecule type" value="Transcribed_RNA"/>
</dbReference>
<name>A0A0A8ZCR2_ARUDO</name>
<proteinExistence type="predicted"/>
<reference evidence="1" key="2">
    <citation type="journal article" date="2015" name="Data Brief">
        <title>Shoot transcriptome of the giant reed, Arundo donax.</title>
        <authorList>
            <person name="Barrero R.A."/>
            <person name="Guerrero F.D."/>
            <person name="Moolhuijzen P."/>
            <person name="Goolsby J.A."/>
            <person name="Tidwell J."/>
            <person name="Bellgard S.E."/>
            <person name="Bellgard M.I."/>
        </authorList>
    </citation>
    <scope>NUCLEOTIDE SEQUENCE</scope>
    <source>
        <tissue evidence="1">Shoot tissue taken approximately 20 cm above the soil surface</tissue>
    </source>
</reference>
<accession>A0A0A8ZCR2</accession>
<evidence type="ECO:0000313" key="1">
    <source>
        <dbReference type="EMBL" id="JAD37189.1"/>
    </source>
</evidence>
<organism evidence="1">
    <name type="scientific">Arundo donax</name>
    <name type="common">Giant reed</name>
    <name type="synonym">Donax arundinaceus</name>
    <dbReference type="NCBI Taxonomy" id="35708"/>
    <lineage>
        <taxon>Eukaryota</taxon>
        <taxon>Viridiplantae</taxon>
        <taxon>Streptophyta</taxon>
        <taxon>Embryophyta</taxon>
        <taxon>Tracheophyta</taxon>
        <taxon>Spermatophyta</taxon>
        <taxon>Magnoliopsida</taxon>
        <taxon>Liliopsida</taxon>
        <taxon>Poales</taxon>
        <taxon>Poaceae</taxon>
        <taxon>PACMAD clade</taxon>
        <taxon>Arundinoideae</taxon>
        <taxon>Arundineae</taxon>
        <taxon>Arundo</taxon>
    </lineage>
</organism>
<dbReference type="AlphaFoldDB" id="A0A0A8ZCR2"/>
<sequence length="67" mass="7917">MHCSRKSCRFLHGGRRWYHIMHVSVMPKRYFRHFPGTKFSPFHVSGCKPSGNTRRRLSLITANQLLC</sequence>